<dbReference type="KEGG" id="scm:SCHCO_02505478"/>
<dbReference type="EMBL" id="GL377307">
    <property type="protein sequence ID" value="EFI96580.1"/>
    <property type="molecule type" value="Genomic_DNA"/>
</dbReference>
<dbReference type="AlphaFoldDB" id="D8Q8D2"/>
<feature type="non-terminal residue" evidence="1">
    <location>
        <position position="302"/>
    </location>
</feature>
<dbReference type="HOGENOM" id="CLU_918770_0_0_1"/>
<accession>D8Q8D2</accession>
<dbReference type="VEuPathDB" id="FungiDB:SCHCODRAFT_02505478"/>
<evidence type="ECO:0000313" key="1">
    <source>
        <dbReference type="EMBL" id="EFI96580.1"/>
    </source>
</evidence>
<sequence>MAPDRKQRTKKAVISYTASAGHIGRNPGRPKKLARKQELGILSILPPTRTLCPATPSAGLAPHYSHAYWHLHCQVGSAAKMAQLIEAEASAHTPPTPFGVEINQLLSDNAVVPFRINAPDLVFLSINKGGTTNITPEARAQVNAFSKGLIASRLVKFVYHAAGDAKKETEPNVYTLCRRAANTLTHLSLHLTFLDKKGLENYLCSTAAASLVSLELKSNTSLQTPLVNTFKLARLPNLRSLSLDIPPSKINVKTLVAALRMRYAANHQDPLQIELKNEISDALRAEAATIGITFVEYCAMRF</sequence>
<keyword evidence="2" id="KW-1185">Reference proteome</keyword>
<name>D8Q8D2_SCHCM</name>
<dbReference type="OrthoDB" id="3085995at2759"/>
<dbReference type="InParanoid" id="D8Q8D2"/>
<organism evidence="2">
    <name type="scientific">Schizophyllum commune (strain H4-8 / FGSC 9210)</name>
    <name type="common">Split gill fungus</name>
    <dbReference type="NCBI Taxonomy" id="578458"/>
    <lineage>
        <taxon>Eukaryota</taxon>
        <taxon>Fungi</taxon>
        <taxon>Dikarya</taxon>
        <taxon>Basidiomycota</taxon>
        <taxon>Agaricomycotina</taxon>
        <taxon>Agaricomycetes</taxon>
        <taxon>Agaricomycetidae</taxon>
        <taxon>Agaricales</taxon>
        <taxon>Schizophyllaceae</taxon>
        <taxon>Schizophyllum</taxon>
    </lineage>
</organism>
<dbReference type="Proteomes" id="UP000007431">
    <property type="component" value="Unassembled WGS sequence"/>
</dbReference>
<dbReference type="GeneID" id="9592597"/>
<protein>
    <submittedName>
        <fullName evidence="1">Uncharacterized protein</fullName>
    </submittedName>
</protein>
<gene>
    <name evidence="1" type="ORF">SCHCODRAFT_110046</name>
</gene>
<proteinExistence type="predicted"/>
<reference evidence="1 2" key="1">
    <citation type="journal article" date="2010" name="Nat. Biotechnol.">
        <title>Genome sequence of the model mushroom Schizophyllum commune.</title>
        <authorList>
            <person name="Ohm R.A."/>
            <person name="de Jong J.F."/>
            <person name="Lugones L.G."/>
            <person name="Aerts A."/>
            <person name="Kothe E."/>
            <person name="Stajich J.E."/>
            <person name="de Vries R.P."/>
            <person name="Record E."/>
            <person name="Levasseur A."/>
            <person name="Baker S.E."/>
            <person name="Bartholomew K.A."/>
            <person name="Coutinho P.M."/>
            <person name="Erdmann S."/>
            <person name="Fowler T.J."/>
            <person name="Gathman A.C."/>
            <person name="Lombard V."/>
            <person name="Henrissat B."/>
            <person name="Knabe N."/>
            <person name="Kuees U."/>
            <person name="Lilly W.W."/>
            <person name="Lindquist E."/>
            <person name="Lucas S."/>
            <person name="Magnuson J.K."/>
            <person name="Piumi F."/>
            <person name="Raudaskoski M."/>
            <person name="Salamov A."/>
            <person name="Schmutz J."/>
            <person name="Schwarze F.W.M.R."/>
            <person name="vanKuyk P.A."/>
            <person name="Horton J.S."/>
            <person name="Grigoriev I.V."/>
            <person name="Woesten H.A.B."/>
        </authorList>
    </citation>
    <scope>NUCLEOTIDE SEQUENCE [LARGE SCALE GENOMIC DNA]</scope>
    <source>
        <strain evidence="2">H4-8 / FGSC 9210</strain>
    </source>
</reference>
<dbReference type="RefSeq" id="XP_003031483.1">
    <property type="nucleotide sequence ID" value="XM_003031437.1"/>
</dbReference>
<evidence type="ECO:0000313" key="2">
    <source>
        <dbReference type="Proteomes" id="UP000007431"/>
    </source>
</evidence>